<evidence type="ECO:0000256" key="2">
    <source>
        <dbReference type="ARBA" id="ARBA00022729"/>
    </source>
</evidence>
<dbReference type="AlphaFoldDB" id="A0A2S8GPS8"/>
<dbReference type="PANTHER" id="PTHR22946:SF9">
    <property type="entry name" value="POLYKETIDE TRANSFERASE AF380"/>
    <property type="match status" value="1"/>
</dbReference>
<keyword evidence="3 5" id="KW-0378">Hydrolase</keyword>
<evidence type="ECO:0000313" key="5">
    <source>
        <dbReference type="EMBL" id="PQO46422.1"/>
    </source>
</evidence>
<comment type="caution">
    <text evidence="5">The sequence shown here is derived from an EMBL/GenBank/DDBJ whole genome shotgun (WGS) entry which is preliminary data.</text>
</comment>
<dbReference type="InterPro" id="IPR054579">
    <property type="entry name" value="GCE-like_dom"/>
</dbReference>
<sequence>MFASIVLSCDILPAQEETAPQRLPRENLLVYRDKANHPRPVESIDDWQKRRSEIIAGMQTVMGQLPGEEKRCTLDVQVEEEVDCGKYVRRLISYASEPGSRVPAYLCIPKAALADGASPVPAALCLHGTDNTIGHGTVVGLGRPNRNYAGELAERGWVTLAPNYPLLAKYQPDLKELGWESGTLKAVWDNIRGLDLLDTLPYVQQGQYGAIGHSLGGHNSVYTAVFDPRITTVVTSCGLDSYLDYYDAKPEVWQAGRGWTQVRYMPRLADYRGDLTQIPFDFHEMIGALAPRSVLIIAPLRDSNFRHASVDKIATAARPIFQLYGRPTALKVMHPDVEHDFPPKMRQQAYEFLEATYRSSATPKRGSAN</sequence>
<reference evidence="5 6" key="1">
    <citation type="submission" date="2018-02" db="EMBL/GenBank/DDBJ databases">
        <title>Comparative genomes isolates from brazilian mangrove.</title>
        <authorList>
            <person name="Araujo J.E."/>
            <person name="Taketani R.G."/>
            <person name="Silva M.C.P."/>
            <person name="Loureco M.V."/>
            <person name="Andreote F.D."/>
        </authorList>
    </citation>
    <scope>NUCLEOTIDE SEQUENCE [LARGE SCALE GENOMIC DNA]</scope>
    <source>
        <strain evidence="5 6">Nap-Phe MGV</strain>
    </source>
</reference>
<dbReference type="Pfam" id="PF22244">
    <property type="entry name" value="GCE_fung"/>
    <property type="match status" value="1"/>
</dbReference>
<dbReference type="PANTHER" id="PTHR22946">
    <property type="entry name" value="DIENELACTONE HYDROLASE DOMAIN-CONTAINING PROTEIN-RELATED"/>
    <property type="match status" value="1"/>
</dbReference>
<evidence type="ECO:0000259" key="4">
    <source>
        <dbReference type="Pfam" id="PF22244"/>
    </source>
</evidence>
<organism evidence="5 6">
    <name type="scientific">Blastopirellula marina</name>
    <dbReference type="NCBI Taxonomy" id="124"/>
    <lineage>
        <taxon>Bacteria</taxon>
        <taxon>Pseudomonadati</taxon>
        <taxon>Planctomycetota</taxon>
        <taxon>Planctomycetia</taxon>
        <taxon>Pirellulales</taxon>
        <taxon>Pirellulaceae</taxon>
        <taxon>Blastopirellula</taxon>
    </lineage>
</organism>
<gene>
    <name evidence="5" type="ORF">C5Y93_10435</name>
</gene>
<evidence type="ECO:0000256" key="1">
    <source>
        <dbReference type="ARBA" id="ARBA00022487"/>
    </source>
</evidence>
<dbReference type="EMBL" id="PUHZ01000010">
    <property type="protein sequence ID" value="PQO46422.1"/>
    <property type="molecule type" value="Genomic_DNA"/>
</dbReference>
<dbReference type="Proteomes" id="UP000237819">
    <property type="component" value="Unassembled WGS sequence"/>
</dbReference>
<accession>A0A2S8GPS8</accession>
<evidence type="ECO:0000313" key="6">
    <source>
        <dbReference type="Proteomes" id="UP000237819"/>
    </source>
</evidence>
<keyword evidence="2" id="KW-0732">Signal</keyword>
<dbReference type="GO" id="GO:0052689">
    <property type="term" value="F:carboxylic ester hydrolase activity"/>
    <property type="evidence" value="ECO:0007669"/>
    <property type="project" value="UniProtKB-KW"/>
</dbReference>
<dbReference type="Gene3D" id="3.40.50.1820">
    <property type="entry name" value="alpha/beta hydrolase"/>
    <property type="match status" value="1"/>
</dbReference>
<protein>
    <submittedName>
        <fullName evidence="5">Alpha/beta hydrolase</fullName>
    </submittedName>
</protein>
<dbReference type="OrthoDB" id="3668964at2"/>
<dbReference type="InterPro" id="IPR029058">
    <property type="entry name" value="AB_hydrolase_fold"/>
</dbReference>
<evidence type="ECO:0000256" key="3">
    <source>
        <dbReference type="ARBA" id="ARBA00022801"/>
    </source>
</evidence>
<name>A0A2S8GPS8_9BACT</name>
<dbReference type="InterPro" id="IPR050261">
    <property type="entry name" value="FrsA_esterase"/>
</dbReference>
<proteinExistence type="predicted"/>
<dbReference type="SUPFAM" id="SSF53474">
    <property type="entry name" value="alpha/beta-Hydrolases"/>
    <property type="match status" value="1"/>
</dbReference>
<feature type="domain" description="4-O-methyl-glucuronoyl methylesterase-like" evidence="4">
    <location>
        <begin position="187"/>
        <end position="325"/>
    </location>
</feature>
<keyword evidence="1" id="KW-0719">Serine esterase</keyword>